<keyword evidence="3" id="KW-0963">Cytoplasm</keyword>
<dbReference type="InterPro" id="IPR008677">
    <property type="entry name" value="MRVI1"/>
</dbReference>
<keyword evidence="4 9" id="KW-0812">Transmembrane</keyword>
<evidence type="ECO:0000256" key="8">
    <source>
        <dbReference type="SAM" id="MobiDB-lite"/>
    </source>
</evidence>
<sequence length="876" mass="98562">MTKRRYTIGDISIKSKDNTVISSKRTRMLSTSLGDLTKINNNNECSNHNNLNMSSDGDIDQEIEMYRNYNISTENLAQIPRYKISRTHNDNIDIEGIIENSWLEPPSKFEERRASVFAQVDNDHNLPENLEVKNATNLSTINDFENVIVTLSRTRSSSCSSSNDTSDANSVDSHEERKKLAQQLEYRTLRIQSRSPATTLLNSSLVSDDLKILTPINTEPGQIHSIEDFFQSAEPYIFNDDSNFHEYSQNEKLEYHSLPTSNVDANTVVENGSTDSPRERKQSIIVPTTMVTQFDSVSEDVQVTSKPDVPRISIIDPSLIELDRVSGFNPKAIDDSKSLKPSQTAVNENNNDLEVISTVFIWEFHDLFVISFFVISNHLQIKSNYSSCASSVIGEELRNSSNQNINLKQKRAKRPNSMGISIYSYKSVQDDSVSNYDDPSVNGDLSAIQEAIDMLAETSQSLELISSEDLENKYSETILMYRTDRPTVVDRALDANNKCNKALTNVEQEFNILRHLIKNMSMMVDQPCDLIPRMKTSINVLEKCVEYLSAKSEILGSVQQEIKLSCLADIMQQFNATLQKQRENHIRELEELRASTSILNEMTINNSFDQNRSKRSILAGKDPKTRFQIVAQTTATKQSILRQLSNSAHRLGNQSALPDLSLTDSAKPESKLISSRSSSSQSFGLADLTRRVIDDENMKTRKIAVNKFFPGTPTMDDSGENLYQKGLVQGLKMNTDQALTDLRAQQSKFSSTLDALSDMIEENESVETDYSLLVQKDARISEMKNKILLFFWDLKTAIGRFVYIVVGVVVMIGLLLPWILIPANPTTTSFSVPVSRRRSYSFPDISQDSDRADPSPSPSNLFVSNINVVRHNPAAV</sequence>
<keyword evidence="5 9" id="KW-1133">Transmembrane helix</keyword>
<proteinExistence type="evidence at transcript level"/>
<keyword evidence="7 9" id="KW-0472">Membrane</keyword>
<evidence type="ECO:0000313" key="10">
    <source>
        <dbReference type="EMBL" id="AHD24752.1"/>
    </source>
</evidence>
<evidence type="ECO:0000256" key="4">
    <source>
        <dbReference type="ARBA" id="ARBA00022692"/>
    </source>
</evidence>
<accession>V9XQR1</accession>
<comment type="subcellular location">
    <subcellularLocation>
        <location evidence="2">Cytoplasm</location>
    </subcellularLocation>
    <subcellularLocation>
        <location evidence="1">Membrane</location>
        <topology evidence="1">Single-pass membrane protein</topology>
    </subcellularLocation>
</comment>
<evidence type="ECO:0000256" key="5">
    <source>
        <dbReference type="ARBA" id="ARBA00022989"/>
    </source>
</evidence>
<evidence type="ECO:0000256" key="1">
    <source>
        <dbReference type="ARBA" id="ARBA00004167"/>
    </source>
</evidence>
<dbReference type="EMBL" id="KF730695">
    <property type="protein sequence ID" value="AHD24752.1"/>
    <property type="molecule type" value="mRNA"/>
</dbReference>
<evidence type="ECO:0000256" key="2">
    <source>
        <dbReference type="ARBA" id="ARBA00004496"/>
    </source>
</evidence>
<dbReference type="Pfam" id="PF05781">
    <property type="entry name" value="MRVI1"/>
    <property type="match status" value="1"/>
</dbReference>
<dbReference type="GO" id="GO:0016020">
    <property type="term" value="C:membrane"/>
    <property type="evidence" value="ECO:0007669"/>
    <property type="project" value="UniProtKB-SubCell"/>
</dbReference>
<name>V9XQR1_SCHMD</name>
<feature type="non-terminal residue" evidence="10">
    <location>
        <position position="876"/>
    </location>
</feature>
<evidence type="ECO:0000256" key="7">
    <source>
        <dbReference type="ARBA" id="ARBA00023136"/>
    </source>
</evidence>
<evidence type="ECO:0000256" key="9">
    <source>
        <dbReference type="SAM" id="Phobius"/>
    </source>
</evidence>
<dbReference type="GO" id="GO:0005737">
    <property type="term" value="C:cytoplasm"/>
    <property type="evidence" value="ECO:0007669"/>
    <property type="project" value="UniProtKB-SubCell"/>
</dbReference>
<protein>
    <submittedName>
        <fullName evidence="10">MRVI1-like protein</fullName>
    </submittedName>
</protein>
<keyword evidence="6" id="KW-0175">Coiled coil</keyword>
<feature type="transmembrane region" description="Helical" evidence="9">
    <location>
        <begin position="801"/>
        <end position="821"/>
    </location>
</feature>
<evidence type="ECO:0000256" key="6">
    <source>
        <dbReference type="ARBA" id="ARBA00023054"/>
    </source>
</evidence>
<reference evidence="10" key="1">
    <citation type="submission" date="2013-10" db="EMBL/GenBank/DDBJ databases">
        <title>Expression cloning of novel planarian secreted proteins by a yeast-based Signal Sequence Trap screen.</title>
        <authorList>
            <person name="Rossi A."/>
        </authorList>
    </citation>
    <scope>NUCLEOTIDE SEQUENCE</scope>
</reference>
<dbReference type="AlphaFoldDB" id="V9XQR1"/>
<feature type="region of interest" description="Disordered" evidence="8">
    <location>
        <begin position="155"/>
        <end position="178"/>
    </location>
</feature>
<organism evidence="10">
    <name type="scientific">Schmidtea mediterranea</name>
    <name type="common">Freshwater planarian flatworm</name>
    <dbReference type="NCBI Taxonomy" id="79327"/>
    <lineage>
        <taxon>Eukaryota</taxon>
        <taxon>Metazoa</taxon>
        <taxon>Spiralia</taxon>
        <taxon>Lophotrochozoa</taxon>
        <taxon>Platyhelminthes</taxon>
        <taxon>Rhabditophora</taxon>
        <taxon>Seriata</taxon>
        <taxon>Tricladida</taxon>
        <taxon>Continenticola</taxon>
        <taxon>Geoplanoidea</taxon>
        <taxon>Dugesiidae</taxon>
        <taxon>Schmidtea</taxon>
    </lineage>
</organism>
<feature type="compositionally biased region" description="Low complexity" evidence="8">
    <location>
        <begin position="155"/>
        <end position="171"/>
    </location>
</feature>
<evidence type="ECO:0000256" key="3">
    <source>
        <dbReference type="ARBA" id="ARBA00022490"/>
    </source>
</evidence>